<name>A0A834SPC5_9FABA</name>
<keyword evidence="1" id="KW-0862">Zinc</keyword>
<organism evidence="4 5">
    <name type="scientific">Senna tora</name>
    <dbReference type="NCBI Taxonomy" id="362788"/>
    <lineage>
        <taxon>Eukaryota</taxon>
        <taxon>Viridiplantae</taxon>
        <taxon>Streptophyta</taxon>
        <taxon>Embryophyta</taxon>
        <taxon>Tracheophyta</taxon>
        <taxon>Spermatophyta</taxon>
        <taxon>Magnoliopsida</taxon>
        <taxon>eudicotyledons</taxon>
        <taxon>Gunneridae</taxon>
        <taxon>Pentapetalae</taxon>
        <taxon>rosids</taxon>
        <taxon>fabids</taxon>
        <taxon>Fabales</taxon>
        <taxon>Fabaceae</taxon>
        <taxon>Caesalpinioideae</taxon>
        <taxon>Cassia clade</taxon>
        <taxon>Senna</taxon>
    </lineage>
</organism>
<dbReference type="GO" id="GO:0008270">
    <property type="term" value="F:zinc ion binding"/>
    <property type="evidence" value="ECO:0007669"/>
    <property type="project" value="UniProtKB-KW"/>
</dbReference>
<dbReference type="Pfam" id="PF13920">
    <property type="entry name" value="zf-C3HC4_3"/>
    <property type="match status" value="1"/>
</dbReference>
<dbReference type="InterPro" id="IPR013083">
    <property type="entry name" value="Znf_RING/FYVE/PHD"/>
</dbReference>
<feature type="region of interest" description="Disordered" evidence="2">
    <location>
        <begin position="1685"/>
        <end position="1714"/>
    </location>
</feature>
<keyword evidence="1" id="KW-0863">Zinc-finger</keyword>
<evidence type="ECO:0000259" key="3">
    <source>
        <dbReference type="PROSITE" id="PS50089"/>
    </source>
</evidence>
<dbReference type="OrthoDB" id="1262810at2759"/>
<dbReference type="PANTHER" id="PTHR15600">
    <property type="entry name" value="SACSIN"/>
    <property type="match status" value="1"/>
</dbReference>
<dbReference type="EMBL" id="JAAIUW010000011">
    <property type="protein sequence ID" value="KAF7808225.1"/>
    <property type="molecule type" value="Genomic_DNA"/>
</dbReference>
<comment type="caution">
    <text evidence="4">The sequence shown here is derived from an EMBL/GenBank/DDBJ whole genome shotgun (WGS) entry which is preliminary data.</text>
</comment>
<accession>A0A834SPC5</accession>
<evidence type="ECO:0000313" key="4">
    <source>
        <dbReference type="EMBL" id="KAF7808225.1"/>
    </source>
</evidence>
<evidence type="ECO:0000313" key="5">
    <source>
        <dbReference type="Proteomes" id="UP000634136"/>
    </source>
</evidence>
<gene>
    <name evidence="4" type="ORF">G2W53_034968</name>
</gene>
<evidence type="ECO:0000256" key="1">
    <source>
        <dbReference type="PROSITE-ProRule" id="PRU00175"/>
    </source>
</evidence>
<protein>
    <submittedName>
        <fullName evidence="4">Sacsin</fullName>
    </submittedName>
</protein>
<proteinExistence type="predicted"/>
<dbReference type="InterPro" id="IPR001841">
    <property type="entry name" value="Znf_RING"/>
</dbReference>
<sequence>MNLPAGVLDVTLLVTVITIFSSRDALSLKLLYRSSSRVASEYWKEEVATVGACSGVEDELSTAEVMVPNTMVSILTWEEGMPRPCQNYSVCIDPSSALMRNPFSEKKWRKFQISRLFSSSNAAIKMQLIDVTSYSEGTTTVDRWLLVLSLGSGQTRNMALDRRYLAHNLTPVAGIAALISRNGHHANVSSLSCIMSPLPLSGCVNMPVTVLGCFLVCHNRGRYLFKYQNRETSAEAPFDAGNQLIESWNRELMSCVCDSYVEMIYEMQKLRKDVSSSSFDSSASLAINLYMKAYGDQIYSFWPRSEGSVLSDQLGDSNTMPACSSAILKADWECLKERVIHPFYSRIVDLPVWQLYSGNLVKAEEGMFLSQPGNGMIGTLLPATVCSFVKEHYPVFSVPWELVNEIQAVGFPVREIRPKMVRDLLKISSTSIVLRSVDMYIDVLEYCLSDLQQTGSFSLSRDDASIDPVNINAVCRQTNIVRSSSHPESNMHGSIGLAHQGAASSGDALEMMTSLGKALFDFGRGVVEDIGRAGGPLVDNNAVLGSNQNRDPKVISIAAELKGLPCPTATNHLIKLGFTELWLGNKEQQSLMIPLAAKFMHPKVLDKPILGELFSNFPIQALLKLQNFSLHLLANHMKLIFHKDWVNHVIGSNMVPWISWEKLPSSGYQGGPSPEWIRVFWKTFSGSLEDLSLFSGWPLIPAFLGRPVLCRVRERHLVFIPPSLEYATLTSNILEREATVSSGDDTSEAQLIESYISAFERSKISYPWLFPLLNQCNIPIFDVSLMDCAASCNCFPMPGQSLGQVIASKLVAAKQAGYLSKPTGIPSSNCDELFSLFANEYSNGSSYTREEIEVLRSLPIYKTVVGSYTMLQGQDQCIIPSRSFLKPYDEHCLSYAMDSDESSFLRALGVLELHDQQILVRFGLPGFERKPQNEQEDILLYLYTNWHDLQADQLVVETLKETKFVRNSDEFSTDLLKPKELFDPGDALLISIFSGERTKFPGERFSTDGWLRILRKLGLRTAIEVDVILECAKRVEFLGNECLKSGDLDDFETDVTNLRTEVSMEVWALAGSVVEFVFSNFAIYFSNNFCDTLGKIACVPAELGFPSVNCRRVLTSYSEAILSKDWPLAWSCAPILSRQQIVPPEYSWGALHLRSPPSFSTVLKHLKEIGKNGGEDTLAHWPIASGMNIEECTCQILKYLDKVWGSLSSSELLGSSVFLSFIILLLCHHEKLYVVELQRVAFLPAANGTRLVTADALFVRLIINLSPFAFELPTVYLPFVKILKDLGLQETLTLTSAKDLLLNLQKSCGYQHLNPNELRAVMEILNFISDQIIEGNTVDRSSWKSEAIVPDDGCRLVHSGSCVYVDSYGSRYVKCIDISKIRFVHPDLPERVCSVLGIKKLSEVVNEELDENEQLETLESIGSVSLVTIKQKLSSSSLQVAVCTVVNSLGSYIPALNNLALDTIQSLLKSTAEKLQFVKNLKTRFLLLPKLVDITRAEKDFIIPEWKGESAHQTLYFVNQSRSCILVAEPPTYISIFDLIAVVVSQVLGSPTVLPLGSLFVCPDGSEISIVNVLKLCSDKKEVIPINGSSNLVGKEILPQDARLVQFHPLRPFYSGEIVAWRSQNGEKLKYGKVPEDVRPSAGQALYRFKIEIAPGVTQVLLSSQVFSFKSIAASSPLSETLVDDSHVVSSKRPNVEEPESSRRGKSSSQPSREIQHGKVSAAELVQAVNEILFTAGINMDVEKQALLQRTIALQDNLRESQAALLLEQERVEAATKEADTAKAAWLCRVCLTAEVDITIVPCGHVLCHRCCSAVSKCPFCRLQVTKTIRIFRP</sequence>
<reference evidence="4" key="1">
    <citation type="submission" date="2020-09" db="EMBL/GenBank/DDBJ databases">
        <title>Genome-Enabled Discovery of Anthraquinone Biosynthesis in Senna tora.</title>
        <authorList>
            <person name="Kang S.-H."/>
            <person name="Pandey R.P."/>
            <person name="Lee C.-M."/>
            <person name="Sim J.-S."/>
            <person name="Jeong J.-T."/>
            <person name="Choi B.-S."/>
            <person name="Jung M."/>
            <person name="Ginzburg D."/>
            <person name="Zhao K."/>
            <person name="Won S.Y."/>
            <person name="Oh T.-J."/>
            <person name="Yu Y."/>
            <person name="Kim N.-H."/>
            <person name="Lee O.R."/>
            <person name="Lee T.-H."/>
            <person name="Bashyal P."/>
            <person name="Kim T.-S."/>
            <person name="Lee W.-H."/>
            <person name="Kawkins C."/>
            <person name="Kim C.-K."/>
            <person name="Kim J.S."/>
            <person name="Ahn B.O."/>
            <person name="Rhee S.Y."/>
            <person name="Sohng J.K."/>
        </authorList>
    </citation>
    <scope>NUCLEOTIDE SEQUENCE</scope>
    <source>
        <tissue evidence="4">Leaf</tissue>
    </source>
</reference>
<evidence type="ECO:0000256" key="2">
    <source>
        <dbReference type="SAM" id="MobiDB-lite"/>
    </source>
</evidence>
<dbReference type="SMART" id="SM00184">
    <property type="entry name" value="RING"/>
    <property type="match status" value="1"/>
</dbReference>
<dbReference type="PANTHER" id="PTHR15600:SF42">
    <property type="entry name" value="SACSIN"/>
    <property type="match status" value="1"/>
</dbReference>
<feature type="compositionally biased region" description="Basic and acidic residues" evidence="2">
    <location>
        <begin position="1694"/>
        <end position="1703"/>
    </location>
</feature>
<keyword evidence="5" id="KW-1185">Reference proteome</keyword>
<dbReference type="SUPFAM" id="SSF57850">
    <property type="entry name" value="RING/U-box"/>
    <property type="match status" value="1"/>
</dbReference>
<dbReference type="PROSITE" id="PS50089">
    <property type="entry name" value="ZF_RING_2"/>
    <property type="match status" value="1"/>
</dbReference>
<dbReference type="GO" id="GO:0030544">
    <property type="term" value="F:Hsp70 protein binding"/>
    <property type="evidence" value="ECO:0007669"/>
    <property type="project" value="TreeGrafter"/>
</dbReference>
<keyword evidence="1" id="KW-0479">Metal-binding</keyword>
<dbReference type="InterPro" id="IPR052972">
    <property type="entry name" value="Sacsin_chaperone_reg"/>
</dbReference>
<dbReference type="Gene3D" id="3.30.40.10">
    <property type="entry name" value="Zinc/RING finger domain, C3HC4 (zinc finger)"/>
    <property type="match status" value="1"/>
</dbReference>
<feature type="domain" description="RING-type" evidence="3">
    <location>
        <begin position="1788"/>
        <end position="1822"/>
    </location>
</feature>
<dbReference type="Proteomes" id="UP000634136">
    <property type="component" value="Unassembled WGS sequence"/>
</dbReference>